<name>A0ABU2EHK4_9BURK</name>
<reference evidence="1" key="1">
    <citation type="submission" date="2023-09" db="EMBL/GenBank/DDBJ databases">
        <title>Description of first Herbaspirillum huttiense subsp. nephrolepsisexaltata and Herbaspirillum huttiense subsp. lycopersicon.</title>
        <authorList>
            <person name="Poudel M."/>
            <person name="Sharma A."/>
            <person name="Goss E."/>
            <person name="Tapia J.H."/>
            <person name="Harmon C.M."/>
            <person name="Jones J.B."/>
        </authorList>
    </citation>
    <scope>NUCLEOTIDE SEQUENCE</scope>
    <source>
        <strain evidence="1">SE1</strain>
    </source>
</reference>
<dbReference type="SUPFAM" id="SSF55166">
    <property type="entry name" value="Hedgehog/DD-peptidase"/>
    <property type="match status" value="1"/>
</dbReference>
<dbReference type="RefSeq" id="WP_227022617.1">
    <property type="nucleotide sequence ID" value="NZ_JAVLSJ010000001.1"/>
</dbReference>
<dbReference type="EMBL" id="JAVLSJ010000001">
    <property type="protein sequence ID" value="MDR9847267.1"/>
    <property type="molecule type" value="Genomic_DNA"/>
</dbReference>
<evidence type="ECO:0000313" key="2">
    <source>
        <dbReference type="Proteomes" id="UP001246576"/>
    </source>
</evidence>
<comment type="caution">
    <text evidence="1">The sequence shown here is derived from an EMBL/GenBank/DDBJ whole genome shotgun (WGS) entry which is preliminary data.</text>
</comment>
<proteinExistence type="predicted"/>
<protein>
    <submittedName>
        <fullName evidence="1">Uncharacterized protein</fullName>
    </submittedName>
</protein>
<dbReference type="InterPro" id="IPR009045">
    <property type="entry name" value="Zn_M74/Hedgehog-like"/>
</dbReference>
<evidence type="ECO:0000313" key="1">
    <source>
        <dbReference type="EMBL" id="MDR9847267.1"/>
    </source>
</evidence>
<keyword evidence="2" id="KW-1185">Reference proteome</keyword>
<accession>A0ABU2EHK4</accession>
<gene>
    <name evidence="1" type="ORF">RI048_03475</name>
</gene>
<sequence length="195" mass="21229">MTTIQTLLTPASDPTPVVVNTLPELSGPQWVTRFPGSNRTSDLNSSFRQSAEDFIVALRAAGANVRISATYRPRERAYLMHYCVKISKGLIAPDKVPKMSGVEIEWDHGDGRASKNAAAEMARGYTIVHPPALISRHTERAAIDMTITGIIGKTMLDASAQVVEVTDNTVLYRIGASYGCHKLIPDPPHWSDNGT</sequence>
<dbReference type="Proteomes" id="UP001246576">
    <property type="component" value="Unassembled WGS sequence"/>
</dbReference>
<organism evidence="1 2">
    <name type="scientific">Herbaspirillum huttiense subsp. lycopersici</name>
    <dbReference type="NCBI Taxonomy" id="3074428"/>
    <lineage>
        <taxon>Bacteria</taxon>
        <taxon>Pseudomonadati</taxon>
        <taxon>Pseudomonadota</taxon>
        <taxon>Betaproteobacteria</taxon>
        <taxon>Burkholderiales</taxon>
        <taxon>Oxalobacteraceae</taxon>
        <taxon>Herbaspirillum</taxon>
    </lineage>
</organism>